<dbReference type="GO" id="GO:0000139">
    <property type="term" value="C:Golgi membrane"/>
    <property type="evidence" value="ECO:0007669"/>
    <property type="project" value="InterPro"/>
</dbReference>
<dbReference type="InterPro" id="IPR012955">
    <property type="entry name" value="CASP_C"/>
</dbReference>
<feature type="compositionally biased region" description="Gly residues" evidence="3">
    <location>
        <begin position="712"/>
        <end position="724"/>
    </location>
</feature>
<evidence type="ECO:0000256" key="2">
    <source>
        <dbReference type="SAM" id="Coils"/>
    </source>
</evidence>
<evidence type="ECO:0000259" key="5">
    <source>
        <dbReference type="Pfam" id="PF08172"/>
    </source>
</evidence>
<feature type="coiled-coil region" evidence="2">
    <location>
        <begin position="119"/>
        <end position="282"/>
    </location>
</feature>
<feature type="region of interest" description="Disordered" evidence="3">
    <location>
        <begin position="26"/>
        <end position="46"/>
    </location>
</feature>
<feature type="compositionally biased region" description="Low complexity" evidence="3">
    <location>
        <begin position="725"/>
        <end position="736"/>
    </location>
</feature>
<feature type="region of interest" description="Disordered" evidence="3">
    <location>
        <begin position="286"/>
        <end position="316"/>
    </location>
</feature>
<feature type="region of interest" description="Disordered" evidence="3">
    <location>
        <begin position="549"/>
        <end position="598"/>
    </location>
</feature>
<organism evidence="6">
    <name type="scientific">Dunaliella tertiolecta</name>
    <name type="common">Green alga</name>
    <dbReference type="NCBI Taxonomy" id="3047"/>
    <lineage>
        <taxon>Eukaryota</taxon>
        <taxon>Viridiplantae</taxon>
        <taxon>Chlorophyta</taxon>
        <taxon>core chlorophytes</taxon>
        <taxon>Chlorophyceae</taxon>
        <taxon>CS clade</taxon>
        <taxon>Chlamydomonadales</taxon>
        <taxon>Dunaliellaceae</taxon>
        <taxon>Dunaliella</taxon>
    </lineage>
</organism>
<feature type="transmembrane region" description="Helical" evidence="4">
    <location>
        <begin position="817"/>
        <end position="837"/>
    </location>
</feature>
<dbReference type="EMBL" id="HBIP01009981">
    <property type="protein sequence ID" value="CAE0490464.1"/>
    <property type="molecule type" value="Transcribed_RNA"/>
</dbReference>
<evidence type="ECO:0000313" key="6">
    <source>
        <dbReference type="EMBL" id="CAE0490464.1"/>
    </source>
</evidence>
<dbReference type="AlphaFoldDB" id="A0A7S3QRW2"/>
<reference evidence="6" key="1">
    <citation type="submission" date="2021-01" db="EMBL/GenBank/DDBJ databases">
        <authorList>
            <person name="Corre E."/>
            <person name="Pelletier E."/>
            <person name="Niang G."/>
            <person name="Scheremetjew M."/>
            <person name="Finn R."/>
            <person name="Kale V."/>
            <person name="Holt S."/>
            <person name="Cochrane G."/>
            <person name="Meng A."/>
            <person name="Brown T."/>
            <person name="Cohen L."/>
        </authorList>
    </citation>
    <scope>NUCLEOTIDE SEQUENCE</scope>
    <source>
        <strain evidence="6">CCMP1320</strain>
    </source>
</reference>
<protein>
    <recommendedName>
        <fullName evidence="5">CASP C-terminal domain-containing protein</fullName>
    </recommendedName>
</protein>
<keyword evidence="4" id="KW-1133">Transmembrane helix</keyword>
<sequence>MNFLQAWDIEKVAGQASKLVEQLDEYPTEHRPRTQGPNAGRALSSHQSSAAFKAWDELDFEGRKQEWVELCEQIKGLDKAGKHSPEQWQHRAKDAEYHVLRLCNMLLGLPDPLPYLANTATLTSKMAEVEARNRELQAAANAAAADTTEVTTLVEQHRDLVEKHQQLEDKMAASEAELVQARAAAAEAVSVKADAEAQAVEVQRLQETLRALRLEYERAQSSLFEIANNQDQVVGSRQREMELASEELERTQQRAAELTLERDTLVQRLEAAQEEVEILMRTSVEEGNDARGGNDGQQQQQPHPRTGRGKMRGDGVDEEGFWERQVRVRGEQVAALQAQLAQQQQAINEGAVQLEAQAQSWSNRLAAADLSISKLEAELAKRPAPHVYQELVSQVTALQQLVDVQMEAEGWGQESIRKAIATLGLTPSTTSQTLSSIQQERNRKLASDVSSLKRQLEAQGADLAAAKRDVSIMEAKANAAIALADRLEGDLAAVQHGIPSHKLPGNGKQGIPGSQHSNQHSTEGIAADGLPSESAAQHALMESVAHLPGSFGSARETSDSKSPDSQQQQQQGGTAGAALAVQGPATPDSSDPSSTSSLLDIVISQRDRFRQRMGQLEEEKGTLSEQLAHAQKQLDSCRADNISLYEKVRFIEQYSQQKGGGGGMGGGPGAGKLQVVRVDGAGVPLESQVSAEQHAGARYQCGPLAFEIGGGSDGGGSGADGGRGSSSVGGLSSGGVRARAAGPRKVQAFCFPADDTQADEEAGGAEARYARAYEARVNPFTEFQKSEMESRVRSLQIHDRAMLAGSRLLVGNRFARAFVATYAVLLHLFILALLYFAMLPNKRVVEMVDMGVVAQQQEAAGQGGKVGGRMLRGLFDHVRHFSYGSFRGLSAQHDLHFTDQEHE</sequence>
<feature type="compositionally biased region" description="Polar residues" evidence="3">
    <location>
        <begin position="512"/>
        <end position="522"/>
    </location>
</feature>
<evidence type="ECO:0000256" key="3">
    <source>
        <dbReference type="SAM" id="MobiDB-lite"/>
    </source>
</evidence>
<feature type="region of interest" description="Disordered" evidence="3">
    <location>
        <begin position="712"/>
        <end position="736"/>
    </location>
</feature>
<feature type="region of interest" description="Disordered" evidence="3">
    <location>
        <begin position="498"/>
        <end position="527"/>
    </location>
</feature>
<proteinExistence type="predicted"/>
<keyword evidence="4" id="KW-0472">Membrane</keyword>
<dbReference type="PANTHER" id="PTHR14043:SF2">
    <property type="entry name" value="HOMEOBOX PROTEIN CUT"/>
    <property type="match status" value="1"/>
</dbReference>
<evidence type="ECO:0000256" key="1">
    <source>
        <dbReference type="ARBA" id="ARBA00023054"/>
    </source>
</evidence>
<accession>A0A7S3QRW2</accession>
<name>A0A7S3QRW2_DUNTE</name>
<keyword evidence="4" id="KW-0812">Transmembrane</keyword>
<feature type="compositionally biased region" description="Low complexity" evidence="3">
    <location>
        <begin position="566"/>
        <end position="598"/>
    </location>
</feature>
<dbReference type="Pfam" id="PF08172">
    <property type="entry name" value="CASP_C"/>
    <property type="match status" value="2"/>
</dbReference>
<dbReference type="GO" id="GO:0006891">
    <property type="term" value="P:intra-Golgi vesicle-mediated transport"/>
    <property type="evidence" value="ECO:0007669"/>
    <property type="project" value="InterPro"/>
</dbReference>
<feature type="coiled-coil region" evidence="2">
    <location>
        <begin position="599"/>
        <end position="633"/>
    </location>
</feature>
<evidence type="ECO:0000256" key="4">
    <source>
        <dbReference type="SAM" id="Phobius"/>
    </source>
</evidence>
<keyword evidence="1 2" id="KW-0175">Coiled coil</keyword>
<feature type="domain" description="CASP C-terminal" evidence="5">
    <location>
        <begin position="757"/>
        <end position="837"/>
    </location>
</feature>
<gene>
    <name evidence="6" type="ORF">DTER00134_LOCUS5537</name>
</gene>
<dbReference type="PANTHER" id="PTHR14043">
    <property type="entry name" value="CCAAT DISPLACEMENT PROTEIN-RELATED"/>
    <property type="match status" value="1"/>
</dbReference>
<feature type="domain" description="CASP C-terminal" evidence="5">
    <location>
        <begin position="466"/>
        <end position="659"/>
    </location>
</feature>